<evidence type="ECO:0000313" key="3">
    <source>
        <dbReference type="Proteomes" id="UP000501130"/>
    </source>
</evidence>
<evidence type="ECO:0000256" key="1">
    <source>
        <dbReference type="SAM" id="Phobius"/>
    </source>
</evidence>
<proteinExistence type="predicted"/>
<dbReference type="PROSITE" id="PS51257">
    <property type="entry name" value="PROKAR_LIPOPROTEIN"/>
    <property type="match status" value="1"/>
</dbReference>
<sequence>MSIKRFTVFFVLWVLGCAFVLEPAFIAPLFETSSTLELALAGNPGQLGGLELNTNSSTAVESMDHFRVLCLLYFGLPVAVYLATQWKEL</sequence>
<keyword evidence="1" id="KW-0812">Transmembrane</keyword>
<gene>
    <name evidence="2" type="ORF">HKT17_08300</name>
</gene>
<accession>A0ABX6N5P5</accession>
<name>A0ABX6N5P5_9BURK</name>
<feature type="transmembrane region" description="Helical" evidence="1">
    <location>
        <begin position="66"/>
        <end position="84"/>
    </location>
</feature>
<keyword evidence="3" id="KW-1185">Reference proteome</keyword>
<evidence type="ECO:0000313" key="2">
    <source>
        <dbReference type="EMBL" id="QJR29714.1"/>
    </source>
</evidence>
<keyword evidence="1" id="KW-1133">Transmembrane helix</keyword>
<reference evidence="2 3" key="1">
    <citation type="submission" date="2020-05" db="EMBL/GenBank/DDBJ databases">
        <title>Compete genome of Limnobacter sp. SAORIC-580.</title>
        <authorList>
            <person name="Song J."/>
            <person name="Cho J.-C."/>
        </authorList>
    </citation>
    <scope>NUCLEOTIDE SEQUENCE [LARGE SCALE GENOMIC DNA]</scope>
    <source>
        <strain evidence="2 3">SAORIC-580</strain>
    </source>
</reference>
<organism evidence="2 3">
    <name type="scientific">Limnobacter profundi</name>
    <dbReference type="NCBI Taxonomy" id="2732163"/>
    <lineage>
        <taxon>Bacteria</taxon>
        <taxon>Pseudomonadati</taxon>
        <taxon>Pseudomonadota</taxon>
        <taxon>Betaproteobacteria</taxon>
        <taxon>Burkholderiales</taxon>
        <taxon>Burkholderiaceae</taxon>
        <taxon>Limnobacter</taxon>
    </lineage>
</organism>
<dbReference type="RefSeq" id="WP_171099230.1">
    <property type="nucleotide sequence ID" value="NZ_CP053084.1"/>
</dbReference>
<dbReference type="Proteomes" id="UP000501130">
    <property type="component" value="Chromosome"/>
</dbReference>
<protein>
    <submittedName>
        <fullName evidence="2">Uncharacterized protein</fullName>
    </submittedName>
</protein>
<keyword evidence="1" id="KW-0472">Membrane</keyword>
<dbReference type="EMBL" id="CP053084">
    <property type="protein sequence ID" value="QJR29714.1"/>
    <property type="molecule type" value="Genomic_DNA"/>
</dbReference>